<feature type="transmembrane region" description="Helical" evidence="8">
    <location>
        <begin position="88"/>
        <end position="115"/>
    </location>
</feature>
<dbReference type="AlphaFoldDB" id="A0A134AAD3"/>
<comment type="caution">
    <text evidence="10">The sequence shown here is derived from an EMBL/GenBank/DDBJ whole genome shotgun (WGS) entry which is preliminary data.</text>
</comment>
<dbReference type="PANTHER" id="PTHR30177:SF4">
    <property type="entry name" value="OSMOPROTECTANT IMPORT PERMEASE PROTEIN OSMW"/>
    <property type="match status" value="1"/>
</dbReference>
<dbReference type="STRING" id="157687.HMPREF3180_01320"/>
<name>A0A134AAD3_9FUSO</name>
<accession>A0A134AAD3</accession>
<dbReference type="Gene3D" id="3.40.190.10">
    <property type="entry name" value="Periplasmic binding protein-like II"/>
    <property type="match status" value="1"/>
</dbReference>
<comment type="similarity">
    <text evidence="7">In the N-terminal section; belongs to the binding-protein-dependent transport system permease family.</text>
</comment>
<comment type="similarity">
    <text evidence="8">Belongs to the binding-protein-dependent transport system permease family.</text>
</comment>
<dbReference type="GO" id="GO:0031460">
    <property type="term" value="P:glycine betaine transport"/>
    <property type="evidence" value="ECO:0007669"/>
    <property type="project" value="TreeGrafter"/>
</dbReference>
<dbReference type="Pfam" id="PF00528">
    <property type="entry name" value="BPD_transp_1"/>
    <property type="match status" value="1"/>
</dbReference>
<gene>
    <name evidence="10" type="ORF">HMPREF3180_01320</name>
</gene>
<evidence type="ECO:0000313" key="10">
    <source>
        <dbReference type="EMBL" id="KXB64681.1"/>
    </source>
</evidence>
<keyword evidence="3 8" id="KW-0812">Transmembrane</keyword>
<dbReference type="GO" id="GO:0022857">
    <property type="term" value="F:transmembrane transporter activity"/>
    <property type="evidence" value="ECO:0007669"/>
    <property type="project" value="InterPro"/>
</dbReference>
<comment type="similarity">
    <text evidence="6">In the C-terminal section; belongs to the OsmX family.</text>
</comment>
<evidence type="ECO:0000256" key="5">
    <source>
        <dbReference type="ARBA" id="ARBA00023136"/>
    </source>
</evidence>
<dbReference type="Gene3D" id="1.10.3720.10">
    <property type="entry name" value="MetI-like"/>
    <property type="match status" value="1"/>
</dbReference>
<dbReference type="CDD" id="cd13610">
    <property type="entry name" value="PBP2_ChoS"/>
    <property type="match status" value="1"/>
</dbReference>
<keyword evidence="11" id="KW-1185">Reference proteome</keyword>
<reference evidence="11" key="1">
    <citation type="submission" date="2016-01" db="EMBL/GenBank/DDBJ databases">
        <authorList>
            <person name="Mitreva M."/>
            <person name="Pepin K.H."/>
            <person name="Mihindukulasuriya K.A."/>
            <person name="Fulton R."/>
            <person name="Fronick C."/>
            <person name="O'Laughlin M."/>
            <person name="Miner T."/>
            <person name="Herter B."/>
            <person name="Rosa B.A."/>
            <person name="Cordes M."/>
            <person name="Tomlinson C."/>
            <person name="Wollam A."/>
            <person name="Palsikar V.B."/>
            <person name="Mardis E.R."/>
            <person name="Wilson R.K."/>
        </authorList>
    </citation>
    <scope>NUCLEOTIDE SEQUENCE [LARGE SCALE GENOMIC DNA]</scope>
    <source>
        <strain evidence="11">KA00185</strain>
    </source>
</reference>
<keyword evidence="4 8" id="KW-1133">Transmembrane helix</keyword>
<feature type="transmembrane region" description="Helical" evidence="8">
    <location>
        <begin position="56"/>
        <end position="82"/>
    </location>
</feature>
<dbReference type="PATRIC" id="fig|157687.3.peg.1315"/>
<comment type="subcellular location">
    <subcellularLocation>
        <location evidence="8">Cell membrane</location>
        <topology evidence="8">Multi-pass membrane protein</topology>
    </subcellularLocation>
    <subcellularLocation>
        <location evidence="1">Membrane</location>
        <topology evidence="1">Multi-pass membrane protein</topology>
    </subcellularLocation>
</comment>
<feature type="transmembrane region" description="Helical" evidence="8">
    <location>
        <begin position="26"/>
        <end position="49"/>
    </location>
</feature>
<feature type="domain" description="ABC transmembrane type-1" evidence="9">
    <location>
        <begin position="22"/>
        <end position="201"/>
    </location>
</feature>
<evidence type="ECO:0000256" key="6">
    <source>
        <dbReference type="ARBA" id="ARBA00035642"/>
    </source>
</evidence>
<feature type="transmembrane region" description="Helical" evidence="8">
    <location>
        <begin position="136"/>
        <end position="161"/>
    </location>
</feature>
<organism evidence="10 11">
    <name type="scientific">Leptotrichia wadei</name>
    <dbReference type="NCBI Taxonomy" id="157687"/>
    <lineage>
        <taxon>Bacteria</taxon>
        <taxon>Fusobacteriati</taxon>
        <taxon>Fusobacteriota</taxon>
        <taxon>Fusobacteriia</taxon>
        <taxon>Fusobacteriales</taxon>
        <taxon>Leptotrichiaceae</taxon>
        <taxon>Leptotrichia</taxon>
    </lineage>
</organism>
<proteinExistence type="inferred from homology"/>
<dbReference type="SUPFAM" id="SSF53850">
    <property type="entry name" value="Periplasmic binding protein-like II"/>
    <property type="match status" value="1"/>
</dbReference>
<evidence type="ECO:0000256" key="8">
    <source>
        <dbReference type="RuleBase" id="RU363032"/>
    </source>
</evidence>
<evidence type="ECO:0000256" key="3">
    <source>
        <dbReference type="ARBA" id="ARBA00022692"/>
    </source>
</evidence>
<feature type="transmembrane region" description="Helical" evidence="8">
    <location>
        <begin position="181"/>
        <end position="201"/>
    </location>
</feature>
<dbReference type="PROSITE" id="PS50928">
    <property type="entry name" value="ABC_TM1"/>
    <property type="match status" value="1"/>
</dbReference>
<dbReference type="InterPro" id="IPR058089">
    <property type="entry name" value="EgtUBC_SBD"/>
</dbReference>
<sequence>MKFMNKLILTFLEKKDELFSGIVEHIQISFIALIIALIIAIPLGIYLSYHKKLANIIIAINGVIQTIPSLAILALLIPIVGIGRKPAIIALILYALLPILHNTYTGITGVDPMYMVTSRALGMNKFQQLTKVQLPLAMPVIMTGVRTAAVLIIGTATLASLVGAGGLGKLILLGLDRNNNYLILLGAIPAALLAILFDFIFKQLEKLSIKKILIFLILITFACLFGSISSFNNTKKDKLIISGKLGSEPEILINMYKILIEENSKLGVELKPGLGKTSFVFNALKNGDIDIYPEFSGTAVFTFLNETPVNNNAEDVFNQAKKGMETKFKMVMLKPMKYNNTYAIAVSKKFANENNLKTISDLVRVKDKIKAGFTREFNDREDGYLGLKKLYQFEIPNIKEFEPKLRYVAVQSGNINLVDAYSTDPELAQYNMVILKDDKHLFPPYQGSPMMREETLKKYPKLKEILEKLSGKISDEEMSTMNYRVSVKGEKAEDVAREYLRNTGIIKK</sequence>
<evidence type="ECO:0000313" key="11">
    <source>
        <dbReference type="Proteomes" id="UP000070483"/>
    </source>
</evidence>
<evidence type="ECO:0000256" key="4">
    <source>
        <dbReference type="ARBA" id="ARBA00022989"/>
    </source>
</evidence>
<evidence type="ECO:0000256" key="7">
    <source>
        <dbReference type="ARBA" id="ARBA00035652"/>
    </source>
</evidence>
<dbReference type="FunFam" id="1.10.3720.10:FF:000001">
    <property type="entry name" value="Glycine betaine ABC transporter, permease"/>
    <property type="match status" value="1"/>
</dbReference>
<dbReference type="GO" id="GO:0043190">
    <property type="term" value="C:ATP-binding cassette (ABC) transporter complex"/>
    <property type="evidence" value="ECO:0007669"/>
    <property type="project" value="InterPro"/>
</dbReference>
<evidence type="ECO:0000256" key="1">
    <source>
        <dbReference type="ARBA" id="ARBA00004141"/>
    </source>
</evidence>
<dbReference type="Gene3D" id="3.40.190.120">
    <property type="entry name" value="Osmoprotection protein (prox), domain 2"/>
    <property type="match status" value="1"/>
</dbReference>
<dbReference type="SUPFAM" id="SSF161098">
    <property type="entry name" value="MetI-like"/>
    <property type="match status" value="1"/>
</dbReference>
<dbReference type="Proteomes" id="UP000070483">
    <property type="component" value="Unassembled WGS sequence"/>
</dbReference>
<dbReference type="InterPro" id="IPR035906">
    <property type="entry name" value="MetI-like_sf"/>
</dbReference>
<dbReference type="PANTHER" id="PTHR30177">
    <property type="entry name" value="GLYCINE BETAINE/L-PROLINE TRANSPORT SYSTEM PERMEASE PROTEIN PROW"/>
    <property type="match status" value="1"/>
</dbReference>
<protein>
    <submittedName>
        <fullName evidence="10">ABC transporter, substrate-binding protein, QAT family</fullName>
    </submittedName>
</protein>
<dbReference type="InterPro" id="IPR000515">
    <property type="entry name" value="MetI-like"/>
</dbReference>
<dbReference type="CDD" id="cd06261">
    <property type="entry name" value="TM_PBP2"/>
    <property type="match status" value="1"/>
</dbReference>
<dbReference type="InterPro" id="IPR007210">
    <property type="entry name" value="ABC_Gly_betaine_transp_sub-bd"/>
</dbReference>
<feature type="transmembrane region" description="Helical" evidence="8">
    <location>
        <begin position="213"/>
        <end position="231"/>
    </location>
</feature>
<keyword evidence="5 8" id="KW-0472">Membrane</keyword>
<dbReference type="InterPro" id="IPR051204">
    <property type="entry name" value="ABC_transp_perm/SBD"/>
</dbReference>
<dbReference type="Pfam" id="PF04069">
    <property type="entry name" value="OpuAC"/>
    <property type="match status" value="1"/>
</dbReference>
<evidence type="ECO:0000256" key="2">
    <source>
        <dbReference type="ARBA" id="ARBA00022448"/>
    </source>
</evidence>
<evidence type="ECO:0000259" key="9">
    <source>
        <dbReference type="PROSITE" id="PS50928"/>
    </source>
</evidence>
<dbReference type="EMBL" id="LSDD01000095">
    <property type="protein sequence ID" value="KXB64681.1"/>
    <property type="molecule type" value="Genomic_DNA"/>
</dbReference>
<keyword evidence="2 8" id="KW-0813">Transport</keyword>